<dbReference type="Gene3D" id="3.30.565.10">
    <property type="entry name" value="Histidine kinase-like ATPase, C-terminal domain"/>
    <property type="match status" value="1"/>
</dbReference>
<dbReference type="Proteomes" id="UP000294853">
    <property type="component" value="Chromosome"/>
</dbReference>
<evidence type="ECO:0000313" key="3">
    <source>
        <dbReference type="EMBL" id="QBX55814.1"/>
    </source>
</evidence>
<keyword evidence="1" id="KW-0418">Kinase</keyword>
<dbReference type="InterPro" id="IPR036890">
    <property type="entry name" value="HATPase_C_sf"/>
</dbReference>
<dbReference type="GO" id="GO:0004674">
    <property type="term" value="F:protein serine/threonine kinase activity"/>
    <property type="evidence" value="ECO:0007669"/>
    <property type="project" value="UniProtKB-KW"/>
</dbReference>
<dbReference type="InterPro" id="IPR050267">
    <property type="entry name" value="Anti-sigma-factor_SerPK"/>
</dbReference>
<dbReference type="PANTHER" id="PTHR35526">
    <property type="entry name" value="ANTI-SIGMA-F FACTOR RSBW-RELATED"/>
    <property type="match status" value="1"/>
</dbReference>
<keyword evidence="3" id="KW-0067">ATP-binding</keyword>
<dbReference type="SUPFAM" id="SSF55874">
    <property type="entry name" value="ATPase domain of HSP90 chaperone/DNA topoisomerase II/histidine kinase"/>
    <property type="match status" value="1"/>
</dbReference>
<keyword evidence="1" id="KW-0723">Serine/threonine-protein kinase</keyword>
<protein>
    <submittedName>
        <fullName evidence="3">ATP-binding protein</fullName>
    </submittedName>
</protein>
<keyword evidence="1" id="KW-0808">Transferase</keyword>
<dbReference type="EMBL" id="CP038436">
    <property type="protein sequence ID" value="QBX55814.1"/>
    <property type="molecule type" value="Genomic_DNA"/>
</dbReference>
<evidence type="ECO:0000313" key="4">
    <source>
        <dbReference type="Proteomes" id="UP000294853"/>
    </source>
</evidence>
<dbReference type="PANTHER" id="PTHR35526:SF3">
    <property type="entry name" value="ANTI-SIGMA-F FACTOR RSBW"/>
    <property type="match status" value="1"/>
</dbReference>
<dbReference type="KEGG" id="nsn:EXE58_10330"/>
<feature type="domain" description="Histidine kinase/HSP90-like ATPase" evidence="2">
    <location>
        <begin position="11"/>
        <end position="127"/>
    </location>
</feature>
<keyword evidence="3" id="KW-0547">Nucleotide-binding</keyword>
<gene>
    <name evidence="3" type="ORF">EXE58_10330</name>
</gene>
<proteinExistence type="predicted"/>
<dbReference type="RefSeq" id="WP_135267805.1">
    <property type="nucleotide sequence ID" value="NZ_CP038436.1"/>
</dbReference>
<dbReference type="GO" id="GO:0005524">
    <property type="term" value="F:ATP binding"/>
    <property type="evidence" value="ECO:0007669"/>
    <property type="project" value="UniProtKB-KW"/>
</dbReference>
<dbReference type="OrthoDB" id="5244329at2"/>
<organism evidence="3 4">
    <name type="scientific">Nocardioides seonyuensis</name>
    <dbReference type="NCBI Taxonomy" id="2518371"/>
    <lineage>
        <taxon>Bacteria</taxon>
        <taxon>Bacillati</taxon>
        <taxon>Actinomycetota</taxon>
        <taxon>Actinomycetes</taxon>
        <taxon>Propionibacteriales</taxon>
        <taxon>Nocardioidaceae</taxon>
        <taxon>Nocardioides</taxon>
    </lineage>
</organism>
<accession>A0A4P7IEX6</accession>
<keyword evidence="4" id="KW-1185">Reference proteome</keyword>
<reference evidence="3 4" key="1">
    <citation type="submission" date="2019-03" db="EMBL/GenBank/DDBJ databases">
        <title>Three New Species of Nocardioides, Nocardioides euryhalodurans sp. nov., Nocardioides seonyuensis sp. nov. and Nocardioides eburneoflavus sp. nov. Iolated from Soil.</title>
        <authorList>
            <person name="Roh S.G."/>
            <person name="Lee C."/>
            <person name="Kim M.-K."/>
            <person name="Kim S.B."/>
        </authorList>
    </citation>
    <scope>NUCLEOTIDE SEQUENCE [LARGE SCALE GENOMIC DNA]</scope>
    <source>
        <strain evidence="3 4">MMS17-SY207-3</strain>
    </source>
</reference>
<dbReference type="AlphaFoldDB" id="A0A4P7IEX6"/>
<evidence type="ECO:0000259" key="2">
    <source>
        <dbReference type="Pfam" id="PF13581"/>
    </source>
</evidence>
<dbReference type="Pfam" id="PF13581">
    <property type="entry name" value="HATPase_c_2"/>
    <property type="match status" value="1"/>
</dbReference>
<sequence>MPLSSQLSLAPSPRSAADARRWIRAACLKLNRPELVEAAEVGISELVANAILHGHGPITVRLRGTASHPRVEVLDGSTEPPVPPALAEVEEDDADLLTTFGRGLAMVARSATAWGASIDENGKIVWFEPAPELREDGDIEWVIDQDVTDGPDNPGETATLVALLGFDLRLYEALNRQYRELRRELRLLSLAHQADYPLAADLSGMFDDFERQFPRTYHDQICRALEQRRASTDLEVPIQPAASSLFVTMGEMFDLADAFCRAERLLAMERTPRQREFHSWFLGEFVRQIAGGEPRRWPGAATARSASNVS</sequence>
<dbReference type="CDD" id="cd16936">
    <property type="entry name" value="HATPase_RsbW-like"/>
    <property type="match status" value="1"/>
</dbReference>
<dbReference type="InterPro" id="IPR003594">
    <property type="entry name" value="HATPase_dom"/>
</dbReference>
<evidence type="ECO:0000256" key="1">
    <source>
        <dbReference type="ARBA" id="ARBA00022527"/>
    </source>
</evidence>
<name>A0A4P7IEX6_9ACTN</name>